<accession>A0A4U2Q2F7</accession>
<dbReference type="Proteomes" id="UP000308114">
    <property type="component" value="Unassembled WGS sequence"/>
</dbReference>
<evidence type="ECO:0000313" key="1">
    <source>
        <dbReference type="EMBL" id="TKH43538.1"/>
    </source>
</evidence>
<name>A0A4U2Q2F7_9BACL</name>
<reference evidence="1 2" key="1">
    <citation type="submission" date="2018-01" db="EMBL/GenBank/DDBJ databases">
        <title>Bacillales members from the olive rhizosphere are effective biological control agents against Verticillium dahliae.</title>
        <authorList>
            <person name="Gomez-Lama C."/>
            <person name="Legarda G."/>
            <person name="Ruano-Rosa D."/>
            <person name="Pizarro-Tobias P."/>
            <person name="Valverde-Corredor A."/>
            <person name="Niqui J.L."/>
            <person name="Trivino J.C."/>
            <person name="Roca A."/>
            <person name="Mercado-Blanco J."/>
        </authorList>
    </citation>
    <scope>NUCLEOTIDE SEQUENCE [LARGE SCALE GENOMIC DNA]</scope>
    <source>
        <strain evidence="1 2">PIC167</strain>
    </source>
</reference>
<dbReference type="EMBL" id="PNXQ01000013">
    <property type="protein sequence ID" value="TKH43538.1"/>
    <property type="molecule type" value="Genomic_DNA"/>
</dbReference>
<evidence type="ECO:0000313" key="2">
    <source>
        <dbReference type="Proteomes" id="UP000308114"/>
    </source>
</evidence>
<proteinExistence type="predicted"/>
<organism evidence="1 2">
    <name type="scientific">Paenibacillus terrae</name>
    <dbReference type="NCBI Taxonomy" id="159743"/>
    <lineage>
        <taxon>Bacteria</taxon>
        <taxon>Bacillati</taxon>
        <taxon>Bacillota</taxon>
        <taxon>Bacilli</taxon>
        <taxon>Bacillales</taxon>
        <taxon>Paenibacillaceae</taxon>
        <taxon>Paenibacillus</taxon>
    </lineage>
</organism>
<protein>
    <submittedName>
        <fullName evidence="1">Uncharacterized protein</fullName>
    </submittedName>
</protein>
<dbReference type="AlphaFoldDB" id="A0A4U2Q2F7"/>
<gene>
    <name evidence="1" type="ORF">C1I60_14125</name>
</gene>
<comment type="caution">
    <text evidence="1">The sequence shown here is derived from an EMBL/GenBank/DDBJ whole genome shotgun (WGS) entry which is preliminary data.</text>
</comment>
<sequence>MNLFEFAAEPSQPAGPVLNGMYYERSTDMFVSFVLGRRHYQEPAKGCPHMKEWQERIKREKAI</sequence>